<dbReference type="PANTHER" id="PTHR45138:SF9">
    <property type="entry name" value="DIGUANYLATE CYCLASE DGCM-RELATED"/>
    <property type="match status" value="1"/>
</dbReference>
<dbReference type="SUPFAM" id="SSF55073">
    <property type="entry name" value="Nucleotide cyclase"/>
    <property type="match status" value="1"/>
</dbReference>
<dbReference type="EMBL" id="JACHGY010000001">
    <property type="protein sequence ID" value="MBB6430127.1"/>
    <property type="molecule type" value="Genomic_DNA"/>
</dbReference>
<dbReference type="InterPro" id="IPR029787">
    <property type="entry name" value="Nucleotide_cyclase"/>
</dbReference>
<dbReference type="FunFam" id="3.30.70.270:FF:000001">
    <property type="entry name" value="Diguanylate cyclase domain protein"/>
    <property type="match status" value="1"/>
</dbReference>
<comment type="catalytic activity">
    <reaction evidence="2">
        <text>2 GTP = 3',3'-c-di-GMP + 2 diphosphate</text>
        <dbReference type="Rhea" id="RHEA:24898"/>
        <dbReference type="ChEBI" id="CHEBI:33019"/>
        <dbReference type="ChEBI" id="CHEBI:37565"/>
        <dbReference type="ChEBI" id="CHEBI:58805"/>
        <dbReference type="EC" id="2.7.7.65"/>
    </reaction>
</comment>
<gene>
    <name evidence="5" type="ORF">HNQ40_001933</name>
</gene>
<dbReference type="InterPro" id="IPR013976">
    <property type="entry name" value="HDOD"/>
</dbReference>
<dbReference type="GO" id="GO:0043709">
    <property type="term" value="P:cell adhesion involved in single-species biofilm formation"/>
    <property type="evidence" value="ECO:0007669"/>
    <property type="project" value="TreeGrafter"/>
</dbReference>
<dbReference type="Pfam" id="PF00990">
    <property type="entry name" value="GGDEF"/>
    <property type="match status" value="1"/>
</dbReference>
<comment type="caution">
    <text evidence="5">The sequence shown here is derived from an EMBL/GenBank/DDBJ whole genome shotgun (WGS) entry which is preliminary data.</text>
</comment>
<name>A0A7X0LKP1_9BACT</name>
<keyword evidence="6" id="KW-1185">Reference proteome</keyword>
<dbReference type="RefSeq" id="WP_184677664.1">
    <property type="nucleotide sequence ID" value="NZ_JACHGY010000001.1"/>
</dbReference>
<dbReference type="Gene3D" id="1.10.3210.10">
    <property type="entry name" value="Hypothetical protein af1432"/>
    <property type="match status" value="1"/>
</dbReference>
<proteinExistence type="predicted"/>
<evidence type="ECO:0000256" key="2">
    <source>
        <dbReference type="ARBA" id="ARBA00034247"/>
    </source>
</evidence>
<dbReference type="Proteomes" id="UP000541810">
    <property type="component" value="Unassembled WGS sequence"/>
</dbReference>
<evidence type="ECO:0000259" key="3">
    <source>
        <dbReference type="PROSITE" id="PS50887"/>
    </source>
</evidence>
<feature type="domain" description="HDOD" evidence="4">
    <location>
        <begin position="1"/>
        <end position="193"/>
    </location>
</feature>
<dbReference type="InterPro" id="IPR043128">
    <property type="entry name" value="Rev_trsase/Diguanyl_cyclase"/>
</dbReference>
<dbReference type="EC" id="2.7.7.65" evidence="1"/>
<reference evidence="5 6" key="1">
    <citation type="submission" date="2020-08" db="EMBL/GenBank/DDBJ databases">
        <title>Genomic Encyclopedia of Type Strains, Phase IV (KMG-IV): sequencing the most valuable type-strain genomes for metagenomic binning, comparative biology and taxonomic classification.</title>
        <authorList>
            <person name="Goeker M."/>
        </authorList>
    </citation>
    <scope>NUCLEOTIDE SEQUENCE [LARGE SCALE GENOMIC DNA]</scope>
    <source>
        <strain evidence="5 6">DSM 103725</strain>
    </source>
</reference>
<feature type="domain" description="GGDEF" evidence="3">
    <location>
        <begin position="335"/>
        <end position="470"/>
    </location>
</feature>
<evidence type="ECO:0000313" key="6">
    <source>
        <dbReference type="Proteomes" id="UP000541810"/>
    </source>
</evidence>
<dbReference type="InterPro" id="IPR050469">
    <property type="entry name" value="Diguanylate_Cyclase"/>
</dbReference>
<evidence type="ECO:0000259" key="4">
    <source>
        <dbReference type="PROSITE" id="PS51833"/>
    </source>
</evidence>
<dbReference type="GO" id="GO:1902201">
    <property type="term" value="P:negative regulation of bacterial-type flagellum-dependent cell motility"/>
    <property type="evidence" value="ECO:0007669"/>
    <property type="project" value="TreeGrafter"/>
</dbReference>
<dbReference type="Gene3D" id="3.30.70.270">
    <property type="match status" value="1"/>
</dbReference>
<organism evidence="5 6">
    <name type="scientific">Algisphaera agarilytica</name>
    <dbReference type="NCBI Taxonomy" id="1385975"/>
    <lineage>
        <taxon>Bacteria</taxon>
        <taxon>Pseudomonadati</taxon>
        <taxon>Planctomycetota</taxon>
        <taxon>Phycisphaerae</taxon>
        <taxon>Phycisphaerales</taxon>
        <taxon>Phycisphaeraceae</taxon>
        <taxon>Algisphaera</taxon>
    </lineage>
</organism>
<dbReference type="CDD" id="cd01949">
    <property type="entry name" value="GGDEF"/>
    <property type="match status" value="1"/>
</dbReference>
<dbReference type="InterPro" id="IPR000160">
    <property type="entry name" value="GGDEF_dom"/>
</dbReference>
<dbReference type="PROSITE" id="PS50887">
    <property type="entry name" value="GGDEF"/>
    <property type="match status" value="1"/>
</dbReference>
<dbReference type="GO" id="GO:0052621">
    <property type="term" value="F:diguanylate cyclase activity"/>
    <property type="evidence" value="ECO:0007669"/>
    <property type="project" value="UniProtKB-EC"/>
</dbReference>
<dbReference type="PANTHER" id="PTHR45138">
    <property type="entry name" value="REGULATORY COMPONENTS OF SENSORY TRANSDUCTION SYSTEM"/>
    <property type="match status" value="1"/>
</dbReference>
<evidence type="ECO:0000313" key="5">
    <source>
        <dbReference type="EMBL" id="MBB6430127.1"/>
    </source>
</evidence>
<accession>A0A7X0LKP1</accession>
<protein>
    <recommendedName>
        <fullName evidence="1">diguanylate cyclase</fullName>
        <ecNumber evidence="1">2.7.7.65</ecNumber>
    </recommendedName>
</protein>
<dbReference type="Pfam" id="PF08668">
    <property type="entry name" value="HDOD"/>
    <property type="match status" value="1"/>
</dbReference>
<dbReference type="NCBIfam" id="TIGR00254">
    <property type="entry name" value="GGDEF"/>
    <property type="match status" value="1"/>
</dbReference>
<evidence type="ECO:0000256" key="1">
    <source>
        <dbReference type="ARBA" id="ARBA00012528"/>
    </source>
</evidence>
<dbReference type="PROSITE" id="PS51833">
    <property type="entry name" value="HDOD"/>
    <property type="match status" value="1"/>
</dbReference>
<sequence length="473" mass="50964">MPRIAMQVVELCRDEETTVNQLAHLISQDPSLVMKLLQTVNSSGFGAGRSITTVEAAAKMMGLRSIQTLSLAFCLSNAMTDQCGDVFDMDAYWRRCVYAASAAQETAKLTGCCDPQEAFTAGLLEDIGVLAMAMTIGGPYMQISKVAGKNHSALDRLERKQLQVSHAVVGAMLAQNWKLGPMIVNSLRYHHEPENAPAEWRNHVWCAAVGSIGADVLLPDQVAMAATAKWFEAMKTAFGLDRDKANLVLTAADAHGRAIAGNFNLSPTPKRDVAQILTDANARLLELAMANEANARQLESEKQALHLQATRDKLTGLPNRHAFDTFLDEQLAMNAPFSMILIDLDKFKGVNDTFGHVAGDRVLESQGKLMTSIVPEDALAARYGGEEFAVILPNTDVIDAARLAEKIRTARAAQAVDIDAEAPLNVTLSAGIAGRNPGDPATAAEFIHLADRALYAAKESGRNTIRMTRPAAA</sequence>
<dbReference type="GO" id="GO:0005886">
    <property type="term" value="C:plasma membrane"/>
    <property type="evidence" value="ECO:0007669"/>
    <property type="project" value="TreeGrafter"/>
</dbReference>
<dbReference type="SUPFAM" id="SSF109604">
    <property type="entry name" value="HD-domain/PDEase-like"/>
    <property type="match status" value="1"/>
</dbReference>
<dbReference type="AlphaFoldDB" id="A0A7X0LKP1"/>
<dbReference type="SMART" id="SM00267">
    <property type="entry name" value="GGDEF"/>
    <property type="match status" value="1"/>
</dbReference>